<feature type="chain" id="PRO_5018987859" evidence="2">
    <location>
        <begin position="23"/>
        <end position="1275"/>
    </location>
</feature>
<feature type="signal peptide" evidence="2">
    <location>
        <begin position="1"/>
        <end position="22"/>
    </location>
</feature>
<evidence type="ECO:0000313" key="5">
    <source>
        <dbReference type="Proteomes" id="UP000287022"/>
    </source>
</evidence>
<organism evidence="4 5">
    <name type="scientific">Pseudidiomarina sediminum</name>
    <dbReference type="NCBI Taxonomy" id="431675"/>
    <lineage>
        <taxon>Bacteria</taxon>
        <taxon>Pseudomonadati</taxon>
        <taxon>Pseudomonadota</taxon>
        <taxon>Gammaproteobacteria</taxon>
        <taxon>Alteromonadales</taxon>
        <taxon>Idiomarinaceae</taxon>
        <taxon>Pseudidiomarina</taxon>
    </lineage>
</organism>
<dbReference type="InterPro" id="IPR007607">
    <property type="entry name" value="BacA/B"/>
</dbReference>
<name>A0A432ZA02_9GAMM</name>
<evidence type="ECO:0000313" key="4">
    <source>
        <dbReference type="EMBL" id="RUO74739.1"/>
    </source>
</evidence>
<keyword evidence="5" id="KW-1185">Reference proteome</keyword>
<dbReference type="EMBL" id="PIQE01000001">
    <property type="protein sequence ID" value="RUO74739.1"/>
    <property type="molecule type" value="Genomic_DNA"/>
</dbReference>
<protein>
    <submittedName>
        <fullName evidence="4">Polymer-forming cytoskeletal protein</fullName>
    </submittedName>
</protein>
<feature type="domain" description="DUF6701" evidence="3">
    <location>
        <begin position="678"/>
        <end position="1273"/>
    </location>
</feature>
<evidence type="ECO:0000256" key="1">
    <source>
        <dbReference type="ARBA" id="ARBA00044755"/>
    </source>
</evidence>
<dbReference type="RefSeq" id="WP_026861422.1">
    <property type="nucleotide sequence ID" value="NZ_PIQE01000001.1"/>
</dbReference>
<accession>A0A432ZA02</accession>
<dbReference type="STRING" id="1122124.GCA_000423165_00355"/>
<comment type="similarity">
    <text evidence="1">Belongs to the bactofilin family.</text>
</comment>
<reference evidence="5" key="1">
    <citation type="journal article" date="2018" name="Front. Microbiol.">
        <title>Genome-Based Analysis Reveals the Taxonomy and Diversity of the Family Idiomarinaceae.</title>
        <authorList>
            <person name="Liu Y."/>
            <person name="Lai Q."/>
            <person name="Shao Z."/>
        </authorList>
    </citation>
    <scope>NUCLEOTIDE SEQUENCE [LARGE SCALE GENOMIC DNA]</scope>
    <source>
        <strain evidence="5">c121</strain>
    </source>
</reference>
<sequence length="1275" mass="132894">MGLNKSILVALLLVTTIPTTFAATYDFKKNLPPGCTQKGNGPAYCPNGLSLGWGDVIVANKVHTVIVDGNADLANAQIYQGESVRLAITSSGNISASYRARLNADLYAEGTVHFGAEVDLTGNISADHVYLESRSTLTGDINTATLTTNSNVAIDGAVQASGAIQIASYTEISGAVTAASVNADSYTHFASTVTAQGDISLGSEGVINGAVSGDNVILRASSSRINGDLNATGDVIIESGAEVNGNVAAGYLLMKASNARITGDAVASGDIDLEWAARIDGDATAVNIKNNAGSTNSVGGATYCQSSNGSHPYSCNSTPAPPSQCDALGGLAGYGIIGMDDFDYGNNSQINGTDITDPNNTNGNTPTPTGVVEDINMAFPPIDPAVFPSFNGSVDRTNPTNLPPGTYDRINVSGNGGFASTSGGTYYIEEIDFSNQTNTLQLAPGDYFVKDIDMGNDSSITISPTGRVRIYIRDELNGGNNLFFNSGGSVPNLVIYLYDDAEFEIGNFNQGSSSSDLTFNGVLYAPYENNEIEFGNNTNIQGAILTAGELEIGNNTEITYTDAIEDQVNDAFGCTPEVDEVDHYRILHPQQVVSCLAAPVTVVACLDASCSSRFSDPVALEVLSSASASTWQGGSVASSADNNATFNFSGGEGSGGLRYIDGGNTTLTLGNAAPAALNNVQCYDSTGSTATNCAIDFRTAGLIITAADGTSAIPPSFAGEDFPLAVRAVQTNTQTGACEARVSGPQQLELGTECRNPMNCQAGQTFTAGTTPVALNAANSSINYSPISVVFDANGTAVLPAQYSDVGALRLHARLDLAAAANQGQAGIDDPNVTLTGTSLNDFVVKPHTLVIHALDSADQIATATTDNGNDYARAGEAFSLIVQSLNAQGEVTPNFGNEQTSAAVSSQFVGTLYPSAPDASSTAAKFEGATGYYKDPSRAGTMRTDAARWLDVGTIEVAPGLINDSYLGAGDAAVKQPTAVGRFSPDRFALLTSSLTNSCNAFTYMDEPALAVSYDLVAVNTDGNITANYNASYSDTAVIRVVAAHLGSPDTAADKFAQRLLNLPDEQNWDAGSLSLNVTDAGFARHPDGVIDGPYPLLSLGLQVLSERDNRDFAAGDLTLTTVSGPAAPLNDHLALRYGRFVLENTYGPETEDLSVPLSAQYFDGNRFVLNSLDQCSATQVSPLSVIADPAGLSPIAAGTSNSLSNGELPFGSLFWQATGTGNTGEFIYQYDAPAWLEFDWVDETGTAHRDPRATAGFGQYRANPRVLYWKELN</sequence>
<gene>
    <name evidence="4" type="ORF">CWI80_05225</name>
</gene>
<comment type="caution">
    <text evidence="4">The sequence shown here is derived from an EMBL/GenBank/DDBJ whole genome shotgun (WGS) entry which is preliminary data.</text>
</comment>
<keyword evidence="2" id="KW-0732">Signal</keyword>
<dbReference type="PANTHER" id="PTHR35024:SF4">
    <property type="entry name" value="POLYMER-FORMING CYTOSKELETAL PROTEIN"/>
    <property type="match status" value="1"/>
</dbReference>
<dbReference type="InterPro" id="IPR046524">
    <property type="entry name" value="DUF6701"/>
</dbReference>
<evidence type="ECO:0000256" key="2">
    <source>
        <dbReference type="SAM" id="SignalP"/>
    </source>
</evidence>
<dbReference type="Pfam" id="PF20419">
    <property type="entry name" value="DUF6701"/>
    <property type="match status" value="1"/>
</dbReference>
<dbReference type="PANTHER" id="PTHR35024">
    <property type="entry name" value="HYPOTHETICAL CYTOSOLIC PROTEIN"/>
    <property type="match status" value="1"/>
</dbReference>
<proteinExistence type="inferred from homology"/>
<dbReference type="AlphaFoldDB" id="A0A432ZA02"/>
<dbReference type="Proteomes" id="UP000287022">
    <property type="component" value="Unassembled WGS sequence"/>
</dbReference>
<evidence type="ECO:0000259" key="3">
    <source>
        <dbReference type="Pfam" id="PF20419"/>
    </source>
</evidence>